<dbReference type="EMBL" id="UWOC01000169">
    <property type="protein sequence ID" value="VCU10392.1"/>
    <property type="molecule type" value="Genomic_DNA"/>
</dbReference>
<dbReference type="RefSeq" id="WP_129610491.1">
    <property type="nucleotide sequence ID" value="NZ_UWOC01000169.1"/>
</dbReference>
<organism evidence="2 3">
    <name type="scientific">Rhodoplanes serenus</name>
    <dbReference type="NCBI Taxonomy" id="200615"/>
    <lineage>
        <taxon>Bacteria</taxon>
        <taxon>Pseudomonadati</taxon>
        <taxon>Pseudomonadota</taxon>
        <taxon>Alphaproteobacteria</taxon>
        <taxon>Hyphomicrobiales</taxon>
        <taxon>Nitrobacteraceae</taxon>
        <taxon>Rhodoplanes</taxon>
    </lineage>
</organism>
<evidence type="ECO:0000313" key="3">
    <source>
        <dbReference type="Proteomes" id="UP000289200"/>
    </source>
</evidence>
<dbReference type="OrthoDB" id="8250264at2"/>
<evidence type="ECO:0000313" key="2">
    <source>
        <dbReference type="EMBL" id="VCU10392.1"/>
    </source>
</evidence>
<keyword evidence="3" id="KW-1185">Reference proteome</keyword>
<reference evidence="3" key="1">
    <citation type="submission" date="2018-10" db="EMBL/GenBank/DDBJ databases">
        <authorList>
            <person name="Peiro R."/>
            <person name="Begona"/>
            <person name="Cbmso G."/>
            <person name="Lopez M."/>
            <person name="Gonzalez S."/>
            <person name="Sacristan E."/>
            <person name="Castillo E."/>
        </authorList>
    </citation>
    <scope>NUCLEOTIDE SEQUENCE [LARGE SCALE GENOMIC DNA]</scope>
</reference>
<gene>
    <name evidence="2" type="ORF">RHODGE_RHODGE_03582</name>
</gene>
<evidence type="ECO:0000256" key="1">
    <source>
        <dbReference type="SAM" id="MobiDB-lite"/>
    </source>
</evidence>
<dbReference type="AlphaFoldDB" id="A0A447CYM4"/>
<sequence>MVDFAALLERMIAEAEDPSHRREFVFELARATLRRQLQRHARTLAPAEAAAHMAALEAAIATCAAVASRTPPASLAEGDPPTSHAAAADIADGVAAAWSGPPRTNSRSGRGRLSVDGEAILAFPEPMPLLPFTVEPIAAVAGPGSLPRRRRRSARRWGELAVAAVVPLLVYAAVVPRDGAGQPEVVETIADRPPPTAEPQRRDAGPIGPELAAARSGTTGVEAASDPSHSALPTLPTLYGVSAVQGAQFTELEQVQASPVDPRVRTVLQIKTPTKTLLPDRDLRFLVFRREMMSSAPERVPVRIAARLAKVMTFDPSGKVVIAPPGEERWVIRETGFEFRVRPMRGNPEMIWVQPEHPGSPIPAGRYVMMINGTPYDFTVEGPVTEPAHCLESVGTSRGPTLYECQPK</sequence>
<feature type="region of interest" description="Disordered" evidence="1">
    <location>
        <begin position="190"/>
        <end position="229"/>
    </location>
</feature>
<proteinExistence type="predicted"/>
<protein>
    <submittedName>
        <fullName evidence="2">Uncharacterized protein</fullName>
    </submittedName>
</protein>
<accession>A0A447CYM4</accession>
<name>A0A447CYM4_9BRAD</name>
<comment type="caution">
    <text evidence="2">The sequence shown here is derived from an EMBL/GenBank/DDBJ whole genome shotgun (WGS) entry which is preliminary data.</text>
</comment>
<dbReference type="Proteomes" id="UP000289200">
    <property type="component" value="Unassembled WGS sequence"/>
</dbReference>